<protein>
    <submittedName>
        <fullName evidence="2">Uncharacterized protein</fullName>
    </submittedName>
</protein>
<dbReference type="EMBL" id="JAYWIO010000008">
    <property type="protein sequence ID" value="KAK7245198.1"/>
    <property type="molecule type" value="Genomic_DNA"/>
</dbReference>
<reference evidence="2 3" key="1">
    <citation type="submission" date="2024-01" db="EMBL/GenBank/DDBJ databases">
        <title>The genomes of 5 underutilized Papilionoideae crops provide insights into root nodulation and disease resistanc.</title>
        <authorList>
            <person name="Yuan L."/>
        </authorList>
    </citation>
    <scope>NUCLEOTIDE SEQUENCE [LARGE SCALE GENOMIC DNA]</scope>
    <source>
        <strain evidence="2">ZHUSHIDOU_FW_LH</strain>
        <tissue evidence="2">Leaf</tissue>
    </source>
</reference>
<keyword evidence="3" id="KW-1185">Reference proteome</keyword>
<keyword evidence="1" id="KW-0732">Signal</keyword>
<evidence type="ECO:0000313" key="3">
    <source>
        <dbReference type="Proteomes" id="UP001372338"/>
    </source>
</evidence>
<name>A0AAN9E5D9_CROPI</name>
<gene>
    <name evidence="2" type="ORF">RIF29_40033</name>
</gene>
<feature type="signal peptide" evidence="1">
    <location>
        <begin position="1"/>
        <end position="35"/>
    </location>
</feature>
<sequence length="126" mass="13652">MHSMSSAITIQPNIIMMRFAFALFVLWNLASVAMSADGIGCEDVDDSIVMQECSPTPTPTGKDCCSAIEARKQIDVECLCKQGWFEEIAPRVCTDCKCKLPPGFKCGGYTSPPHLPVYIVASINAS</sequence>
<evidence type="ECO:0000313" key="2">
    <source>
        <dbReference type="EMBL" id="KAK7245198.1"/>
    </source>
</evidence>
<accession>A0AAN9E5D9</accession>
<evidence type="ECO:0000256" key="1">
    <source>
        <dbReference type="SAM" id="SignalP"/>
    </source>
</evidence>
<proteinExistence type="predicted"/>
<organism evidence="2 3">
    <name type="scientific">Crotalaria pallida</name>
    <name type="common">Smooth rattlebox</name>
    <name type="synonym">Crotalaria striata</name>
    <dbReference type="NCBI Taxonomy" id="3830"/>
    <lineage>
        <taxon>Eukaryota</taxon>
        <taxon>Viridiplantae</taxon>
        <taxon>Streptophyta</taxon>
        <taxon>Embryophyta</taxon>
        <taxon>Tracheophyta</taxon>
        <taxon>Spermatophyta</taxon>
        <taxon>Magnoliopsida</taxon>
        <taxon>eudicotyledons</taxon>
        <taxon>Gunneridae</taxon>
        <taxon>Pentapetalae</taxon>
        <taxon>rosids</taxon>
        <taxon>fabids</taxon>
        <taxon>Fabales</taxon>
        <taxon>Fabaceae</taxon>
        <taxon>Papilionoideae</taxon>
        <taxon>50 kb inversion clade</taxon>
        <taxon>genistoids sensu lato</taxon>
        <taxon>core genistoids</taxon>
        <taxon>Crotalarieae</taxon>
        <taxon>Crotalaria</taxon>
    </lineage>
</organism>
<comment type="caution">
    <text evidence="2">The sequence shown here is derived from an EMBL/GenBank/DDBJ whole genome shotgun (WGS) entry which is preliminary data.</text>
</comment>
<dbReference type="Proteomes" id="UP001372338">
    <property type="component" value="Unassembled WGS sequence"/>
</dbReference>
<dbReference type="AlphaFoldDB" id="A0AAN9E5D9"/>
<feature type="chain" id="PRO_5042986538" evidence="1">
    <location>
        <begin position="36"/>
        <end position="126"/>
    </location>
</feature>